<dbReference type="Pfam" id="PF07876">
    <property type="entry name" value="Dabb"/>
    <property type="match status" value="1"/>
</dbReference>
<organism evidence="2 3">
    <name type="scientific">Saccharata proteae CBS 121410</name>
    <dbReference type="NCBI Taxonomy" id="1314787"/>
    <lineage>
        <taxon>Eukaryota</taxon>
        <taxon>Fungi</taxon>
        <taxon>Dikarya</taxon>
        <taxon>Ascomycota</taxon>
        <taxon>Pezizomycotina</taxon>
        <taxon>Dothideomycetes</taxon>
        <taxon>Dothideomycetes incertae sedis</taxon>
        <taxon>Botryosphaeriales</taxon>
        <taxon>Saccharataceae</taxon>
        <taxon>Saccharata</taxon>
    </lineage>
</organism>
<dbReference type="AlphaFoldDB" id="A0A6A5YCM1"/>
<dbReference type="Gene3D" id="3.30.70.100">
    <property type="match status" value="1"/>
</dbReference>
<dbReference type="InterPro" id="IPR013097">
    <property type="entry name" value="Dabb"/>
</dbReference>
<dbReference type="SUPFAM" id="SSF54909">
    <property type="entry name" value="Dimeric alpha+beta barrel"/>
    <property type="match status" value="1"/>
</dbReference>
<accession>A0A6A5YCM1</accession>
<evidence type="ECO:0000313" key="2">
    <source>
        <dbReference type="EMBL" id="KAF2089642.1"/>
    </source>
</evidence>
<name>A0A6A5YCM1_9PEZI</name>
<gene>
    <name evidence="2" type="ORF">K490DRAFT_37720</name>
</gene>
<evidence type="ECO:0000259" key="1">
    <source>
        <dbReference type="PROSITE" id="PS51502"/>
    </source>
</evidence>
<protein>
    <submittedName>
        <fullName evidence="2">Stress responsive A/B barrel domain-containing protein</fullName>
    </submittedName>
</protein>
<dbReference type="PROSITE" id="PS51502">
    <property type="entry name" value="S_R_A_B_BARREL"/>
    <property type="match status" value="1"/>
</dbReference>
<evidence type="ECO:0000313" key="3">
    <source>
        <dbReference type="Proteomes" id="UP000799776"/>
    </source>
</evidence>
<dbReference type="InterPro" id="IPR011008">
    <property type="entry name" value="Dimeric_a/b-barrel"/>
</dbReference>
<dbReference type="Proteomes" id="UP000799776">
    <property type="component" value="Unassembled WGS sequence"/>
</dbReference>
<dbReference type="SMART" id="SM00886">
    <property type="entry name" value="Dabb"/>
    <property type="match status" value="1"/>
</dbReference>
<sequence>MPIKRITLFKVPNADDIPAVLDKYTTLAQDAKKDNTPYILSARASQVIEDPAGRNQGYTVCAQTLFADLEDMKFYDVDCEAHKAIKAFLKPKAQGVMTVYMEEGEGAKL</sequence>
<feature type="domain" description="Stress-response A/B barrel" evidence="1">
    <location>
        <begin position="3"/>
        <end position="101"/>
    </location>
</feature>
<keyword evidence="3" id="KW-1185">Reference proteome</keyword>
<dbReference type="OrthoDB" id="3830014at2759"/>
<proteinExistence type="predicted"/>
<dbReference type="EMBL" id="ML978714">
    <property type="protein sequence ID" value="KAF2089642.1"/>
    <property type="molecule type" value="Genomic_DNA"/>
</dbReference>
<reference evidence="2" key="1">
    <citation type="journal article" date="2020" name="Stud. Mycol.">
        <title>101 Dothideomycetes genomes: a test case for predicting lifestyles and emergence of pathogens.</title>
        <authorList>
            <person name="Haridas S."/>
            <person name="Albert R."/>
            <person name="Binder M."/>
            <person name="Bloem J."/>
            <person name="Labutti K."/>
            <person name="Salamov A."/>
            <person name="Andreopoulos B."/>
            <person name="Baker S."/>
            <person name="Barry K."/>
            <person name="Bills G."/>
            <person name="Bluhm B."/>
            <person name="Cannon C."/>
            <person name="Castanera R."/>
            <person name="Culley D."/>
            <person name="Daum C."/>
            <person name="Ezra D."/>
            <person name="Gonzalez J."/>
            <person name="Henrissat B."/>
            <person name="Kuo A."/>
            <person name="Liang C."/>
            <person name="Lipzen A."/>
            <person name="Lutzoni F."/>
            <person name="Magnuson J."/>
            <person name="Mondo S."/>
            <person name="Nolan M."/>
            <person name="Ohm R."/>
            <person name="Pangilinan J."/>
            <person name="Park H.-J."/>
            <person name="Ramirez L."/>
            <person name="Alfaro M."/>
            <person name="Sun H."/>
            <person name="Tritt A."/>
            <person name="Yoshinaga Y."/>
            <person name="Zwiers L.-H."/>
            <person name="Turgeon B."/>
            <person name="Goodwin S."/>
            <person name="Spatafora J."/>
            <person name="Crous P."/>
            <person name="Grigoriev I."/>
        </authorList>
    </citation>
    <scope>NUCLEOTIDE SEQUENCE</scope>
    <source>
        <strain evidence="2">CBS 121410</strain>
    </source>
</reference>